<feature type="domain" description="Aminomethyltransferase C-terminal" evidence="1">
    <location>
        <begin position="3"/>
        <end position="77"/>
    </location>
</feature>
<dbReference type="Pfam" id="PF08669">
    <property type="entry name" value="GCV_T_C"/>
    <property type="match status" value="1"/>
</dbReference>
<evidence type="ECO:0000313" key="2">
    <source>
        <dbReference type="EMBL" id="EQD37627.1"/>
    </source>
</evidence>
<dbReference type="InterPro" id="IPR013977">
    <property type="entry name" value="GcvT_C"/>
</dbReference>
<proteinExistence type="predicted"/>
<dbReference type="PANTHER" id="PTHR43757">
    <property type="entry name" value="AMINOMETHYLTRANSFERASE"/>
    <property type="match status" value="1"/>
</dbReference>
<dbReference type="InterPro" id="IPR028896">
    <property type="entry name" value="GcvT/YgfZ/DmdA"/>
</dbReference>
<dbReference type="SUPFAM" id="SSF101790">
    <property type="entry name" value="Aminomethyltransferase beta-barrel domain"/>
    <property type="match status" value="1"/>
</dbReference>
<dbReference type="EMBL" id="AUZY01010681">
    <property type="protein sequence ID" value="EQD37627.1"/>
    <property type="molecule type" value="Genomic_DNA"/>
</dbReference>
<reference evidence="2" key="1">
    <citation type="submission" date="2013-08" db="EMBL/GenBank/DDBJ databases">
        <authorList>
            <person name="Mendez C."/>
            <person name="Richter M."/>
            <person name="Ferrer M."/>
            <person name="Sanchez J."/>
        </authorList>
    </citation>
    <scope>NUCLEOTIDE SEQUENCE</scope>
</reference>
<dbReference type="FunFam" id="2.40.30.110:FF:000001">
    <property type="entry name" value="Aminomethyltransferase"/>
    <property type="match status" value="1"/>
</dbReference>
<dbReference type="InterPro" id="IPR029043">
    <property type="entry name" value="GcvT/YgfZ_C"/>
</dbReference>
<dbReference type="AlphaFoldDB" id="T0Z0D9"/>
<dbReference type="Gene3D" id="2.40.30.110">
    <property type="entry name" value="Aminomethyltransferase beta-barrel domains"/>
    <property type="match status" value="1"/>
</dbReference>
<comment type="caution">
    <text evidence="2">The sequence shown here is derived from an EMBL/GenBank/DDBJ whole genome shotgun (WGS) entry which is preliminary data.</text>
</comment>
<name>T0Z0D9_9ZZZZ</name>
<reference evidence="2" key="2">
    <citation type="journal article" date="2014" name="ISME J.">
        <title>Microbial stratification in low pH oxic and suboxic macroscopic growths along an acid mine drainage.</title>
        <authorList>
            <person name="Mendez-Garcia C."/>
            <person name="Mesa V."/>
            <person name="Sprenger R.R."/>
            <person name="Richter M."/>
            <person name="Diez M.S."/>
            <person name="Solano J."/>
            <person name="Bargiela R."/>
            <person name="Golyshina O.V."/>
            <person name="Manteca A."/>
            <person name="Ramos J.L."/>
            <person name="Gallego J.R."/>
            <person name="Llorente I."/>
            <person name="Martins Dos Santos V.A."/>
            <person name="Jensen O.N."/>
            <person name="Pelaez A.I."/>
            <person name="Sanchez J."/>
            <person name="Ferrer M."/>
        </authorList>
    </citation>
    <scope>NUCLEOTIDE SEQUENCE</scope>
</reference>
<dbReference type="PANTHER" id="PTHR43757:SF2">
    <property type="entry name" value="AMINOMETHYLTRANSFERASE, MITOCHONDRIAL"/>
    <property type="match status" value="1"/>
</dbReference>
<dbReference type="GO" id="GO:0005829">
    <property type="term" value="C:cytosol"/>
    <property type="evidence" value="ECO:0007669"/>
    <property type="project" value="TreeGrafter"/>
</dbReference>
<evidence type="ECO:0000259" key="1">
    <source>
        <dbReference type="Pfam" id="PF08669"/>
    </source>
</evidence>
<sequence length="85" mass="9197">MERKLVGLVLQERGVLRAHQRVIAAGTGEGEITSGSYSPTLERSIALARVPTPTRGPVQVEMRGKLLDARVVKPPFVRHGKSLIG</sequence>
<gene>
    <name evidence="2" type="ORF">B1B_16062</name>
</gene>
<protein>
    <submittedName>
        <fullName evidence="2">Protein containing Glycine cleavage T-protein</fullName>
    </submittedName>
</protein>
<organism evidence="2">
    <name type="scientific">mine drainage metagenome</name>
    <dbReference type="NCBI Taxonomy" id="410659"/>
    <lineage>
        <taxon>unclassified sequences</taxon>
        <taxon>metagenomes</taxon>
        <taxon>ecological metagenomes</taxon>
    </lineage>
</organism>
<accession>T0Z0D9</accession>